<dbReference type="EMBL" id="CP041372">
    <property type="protein sequence ID" value="QKS71863.1"/>
    <property type="molecule type" value="Genomic_DNA"/>
</dbReference>
<dbReference type="Gene3D" id="3.30.1490.20">
    <property type="entry name" value="ATP-grasp fold, A domain"/>
    <property type="match status" value="1"/>
</dbReference>
<evidence type="ECO:0000313" key="6">
    <source>
        <dbReference type="EMBL" id="QKS71863.1"/>
    </source>
</evidence>
<protein>
    <submittedName>
        <fullName evidence="6">RimK family alpha-L-glutamate ligase</fullName>
    </submittedName>
</protein>
<gene>
    <name evidence="6" type="ORF">FLK61_34925</name>
</gene>
<reference evidence="7" key="1">
    <citation type="submission" date="2019-07" db="EMBL/GenBank/DDBJ databases">
        <title>Bacillus alkalisoli sp. nov. isolated from saline soil.</title>
        <authorList>
            <person name="Sun J.-Q."/>
            <person name="Xu L."/>
        </authorList>
    </citation>
    <scope>NUCLEOTIDE SEQUENCE [LARGE SCALE GENOMIC DNA]</scope>
    <source>
        <strain evidence="7">M4U3P1</strain>
    </source>
</reference>
<dbReference type="PROSITE" id="PS50975">
    <property type="entry name" value="ATP_GRASP"/>
    <property type="match status" value="1"/>
</dbReference>
<dbReference type="Pfam" id="PF08443">
    <property type="entry name" value="RimK"/>
    <property type="match status" value="1"/>
</dbReference>
<dbReference type="InterPro" id="IPR011761">
    <property type="entry name" value="ATP-grasp"/>
</dbReference>
<dbReference type="Gene3D" id="3.30.470.20">
    <property type="entry name" value="ATP-grasp fold, B domain"/>
    <property type="match status" value="1"/>
</dbReference>
<organism evidence="6 7">
    <name type="scientific">Paenalkalicoccus suaedae</name>
    <dbReference type="NCBI Taxonomy" id="2592382"/>
    <lineage>
        <taxon>Bacteria</taxon>
        <taxon>Bacillati</taxon>
        <taxon>Bacillota</taxon>
        <taxon>Bacilli</taxon>
        <taxon>Bacillales</taxon>
        <taxon>Bacillaceae</taxon>
        <taxon>Paenalkalicoccus</taxon>
    </lineage>
</organism>
<dbReference type="KEGG" id="psua:FLK61_34925"/>
<dbReference type="NCBIfam" id="TIGR00768">
    <property type="entry name" value="rimK_fam"/>
    <property type="match status" value="1"/>
</dbReference>
<dbReference type="GO" id="GO:0005524">
    <property type="term" value="F:ATP binding"/>
    <property type="evidence" value="ECO:0007669"/>
    <property type="project" value="UniProtKB-UniRule"/>
</dbReference>
<dbReference type="Proteomes" id="UP000318138">
    <property type="component" value="Chromosome"/>
</dbReference>
<keyword evidence="1" id="KW-0479">Metal-binding</keyword>
<dbReference type="GO" id="GO:0046872">
    <property type="term" value="F:metal ion binding"/>
    <property type="evidence" value="ECO:0007669"/>
    <property type="project" value="UniProtKB-KW"/>
</dbReference>
<dbReference type="GO" id="GO:0005737">
    <property type="term" value="C:cytoplasm"/>
    <property type="evidence" value="ECO:0007669"/>
    <property type="project" value="TreeGrafter"/>
</dbReference>
<dbReference type="GO" id="GO:0043774">
    <property type="term" value="F:coenzyme F420-2 alpha-glutamyl ligase activity"/>
    <property type="evidence" value="ECO:0007669"/>
    <property type="project" value="TreeGrafter"/>
</dbReference>
<dbReference type="PANTHER" id="PTHR21621:SF2">
    <property type="entry name" value="COENZYME GAMMA-F420-2:ALPHA-L-GLUTAMATE LIGASE"/>
    <property type="match status" value="1"/>
</dbReference>
<dbReference type="InterPro" id="IPR013815">
    <property type="entry name" value="ATP_grasp_subdomain_1"/>
</dbReference>
<dbReference type="InterPro" id="IPR013651">
    <property type="entry name" value="ATP-grasp_RimK-type"/>
</dbReference>
<dbReference type="PANTHER" id="PTHR21621">
    <property type="entry name" value="RIBOSOMAL PROTEIN S6 MODIFICATION PROTEIN"/>
    <property type="match status" value="1"/>
</dbReference>
<evidence type="ECO:0000256" key="1">
    <source>
        <dbReference type="ARBA" id="ARBA00022723"/>
    </source>
</evidence>
<keyword evidence="2 4" id="KW-0547">Nucleotide-binding</keyword>
<keyword evidence="3 4" id="KW-0067">ATP-binding</keyword>
<feature type="domain" description="ATP-grasp" evidence="5">
    <location>
        <begin position="104"/>
        <end position="289"/>
    </location>
</feature>
<dbReference type="InterPro" id="IPR004666">
    <property type="entry name" value="Rp_bS6_RimK/Lys_biosynth_LsyX"/>
</dbReference>
<proteinExistence type="predicted"/>
<evidence type="ECO:0000256" key="2">
    <source>
        <dbReference type="ARBA" id="ARBA00022741"/>
    </source>
</evidence>
<keyword evidence="6" id="KW-0436">Ligase</keyword>
<accession>A0A859FET9</accession>
<dbReference type="AlphaFoldDB" id="A0A859FET9"/>
<sequence>MQTLHGLLIYNGGLRTEKFISNEDRFVRAATSRGIHLTKVANDDLLVMTAGPTHIAASTPFTHPDFIFFADKDISLAQALESQGIPVYNSAHSIATCDNKNTMHQVLHKHQIPTPTTILAPKRYHHTTPTYLHTIVKTIGLPLIVKEAYGSFGQQVYFVETLEELERIAEKLSSVEHLYQEAIVESLGNDLRLNVVGDRVVASMKRHSTTDFRANITAGGSAEVYSPTQAEQDLAIAAAKACGTDFAGVDLLQTNNGPVICEVNSNPHLQSIFDCTGVEVEYDMIDHIIQTRERRTNA</sequence>
<dbReference type="RefSeq" id="WP_176009846.1">
    <property type="nucleotide sequence ID" value="NZ_CP041372.2"/>
</dbReference>
<evidence type="ECO:0000313" key="7">
    <source>
        <dbReference type="Proteomes" id="UP000318138"/>
    </source>
</evidence>
<evidence type="ECO:0000256" key="4">
    <source>
        <dbReference type="PROSITE-ProRule" id="PRU00409"/>
    </source>
</evidence>
<evidence type="ECO:0000259" key="5">
    <source>
        <dbReference type="PROSITE" id="PS50975"/>
    </source>
</evidence>
<name>A0A859FET9_9BACI</name>
<evidence type="ECO:0000256" key="3">
    <source>
        <dbReference type="ARBA" id="ARBA00022840"/>
    </source>
</evidence>
<dbReference type="Gene3D" id="3.40.50.20">
    <property type="match status" value="1"/>
</dbReference>
<keyword evidence="7" id="KW-1185">Reference proteome</keyword>
<dbReference type="SUPFAM" id="SSF56059">
    <property type="entry name" value="Glutathione synthetase ATP-binding domain-like"/>
    <property type="match status" value="1"/>
</dbReference>